<dbReference type="RefSeq" id="WP_160097343.1">
    <property type="nucleotide sequence ID" value="NZ_FWXV01000018.1"/>
</dbReference>
<name>A0A1W2FYC9_KIBAR</name>
<feature type="compositionally biased region" description="Polar residues" evidence="1">
    <location>
        <begin position="456"/>
        <end position="465"/>
    </location>
</feature>
<accession>A0A1W2FYC9</accession>
<evidence type="ECO:0000256" key="1">
    <source>
        <dbReference type="SAM" id="MobiDB-lite"/>
    </source>
</evidence>
<sequence length="514" mass="55529">MPIPQWLTRDPLPRALAAAASASYATHSIRLHRSFQSSGYDLGIFEQIVKSYADGRWPTADLLGPGAPALADHFHPILVVLAPFYLLFPYPETLLVAQSCLFAVSVVPVTRLALRVHGKPVGSVIGIGYAMSWGLWSAVDFDFHEICFAVPLVALAVERLATQQWKAAAAYALPLLLVKEELALTVMGIGLYLIWRKQRPVGLALTIFSVTSFILVIVVIMPALSTDASYHQIRSLTAPIATPIVAGWDTKLVTVLALLAPTAFVALRSPTVALAIPTLGWRFASGTPTHWGIYAHYSAVLMPIVFVAFVDGLRRLQETRRSIPCAAVVTCLVVTSLTTVMLAIRAPGKPRWTADQQAAARHALTLVPDGVTVAASNRLAPQLTNRCRVMLYRSEQSTRSQWIVLDRQADTPPTTGYVVIAELPHLAIFTMSASGHTPTGSVWWTKPQVALRKPGTATTPLTGSSPLPGRTRSQARSTTATARRSSTPRAPASRHWPGTVPTATPQHASPAPTR</sequence>
<dbReference type="InterPro" id="IPR018650">
    <property type="entry name" value="STSV1_Orf64"/>
</dbReference>
<keyword evidence="2" id="KW-0472">Membrane</keyword>
<organism evidence="3 4">
    <name type="scientific">Kibdelosporangium aridum</name>
    <dbReference type="NCBI Taxonomy" id="2030"/>
    <lineage>
        <taxon>Bacteria</taxon>
        <taxon>Bacillati</taxon>
        <taxon>Actinomycetota</taxon>
        <taxon>Actinomycetes</taxon>
        <taxon>Pseudonocardiales</taxon>
        <taxon>Pseudonocardiaceae</taxon>
        <taxon>Kibdelosporangium</taxon>
    </lineage>
</organism>
<proteinExistence type="predicted"/>
<protein>
    <submittedName>
        <fullName evidence="3">Uncharacterized membrane protein</fullName>
    </submittedName>
</protein>
<evidence type="ECO:0000256" key="2">
    <source>
        <dbReference type="SAM" id="Phobius"/>
    </source>
</evidence>
<keyword evidence="2" id="KW-1133">Transmembrane helix</keyword>
<feature type="compositionally biased region" description="Low complexity" evidence="1">
    <location>
        <begin position="470"/>
        <end position="494"/>
    </location>
</feature>
<evidence type="ECO:0000313" key="4">
    <source>
        <dbReference type="Proteomes" id="UP000192674"/>
    </source>
</evidence>
<dbReference type="Pfam" id="PF09852">
    <property type="entry name" value="DUF2079"/>
    <property type="match status" value="1"/>
</dbReference>
<feature type="transmembrane region" description="Helical" evidence="2">
    <location>
        <begin position="201"/>
        <end position="224"/>
    </location>
</feature>
<feature type="transmembrane region" description="Helical" evidence="2">
    <location>
        <begin position="173"/>
        <end position="195"/>
    </location>
</feature>
<feature type="transmembrane region" description="Helical" evidence="2">
    <location>
        <begin position="291"/>
        <end position="310"/>
    </location>
</feature>
<reference evidence="3 4" key="1">
    <citation type="submission" date="2017-04" db="EMBL/GenBank/DDBJ databases">
        <authorList>
            <person name="Afonso C.L."/>
            <person name="Miller P.J."/>
            <person name="Scott M.A."/>
            <person name="Spackman E."/>
            <person name="Goraichik I."/>
            <person name="Dimitrov K.M."/>
            <person name="Suarez D.L."/>
            <person name="Swayne D.E."/>
        </authorList>
    </citation>
    <scope>NUCLEOTIDE SEQUENCE [LARGE SCALE GENOMIC DNA]</scope>
    <source>
        <strain evidence="3 4">DSM 43828</strain>
    </source>
</reference>
<dbReference type="EMBL" id="FWXV01000018">
    <property type="protein sequence ID" value="SMD26959.1"/>
    <property type="molecule type" value="Genomic_DNA"/>
</dbReference>
<dbReference type="OrthoDB" id="5240834at2"/>
<dbReference type="Proteomes" id="UP000192674">
    <property type="component" value="Unassembled WGS sequence"/>
</dbReference>
<feature type="transmembrane region" description="Helical" evidence="2">
    <location>
        <begin position="322"/>
        <end position="344"/>
    </location>
</feature>
<dbReference type="AlphaFoldDB" id="A0A1W2FYC9"/>
<feature type="region of interest" description="Disordered" evidence="1">
    <location>
        <begin position="454"/>
        <end position="514"/>
    </location>
</feature>
<keyword evidence="4" id="KW-1185">Reference proteome</keyword>
<feature type="transmembrane region" description="Helical" evidence="2">
    <location>
        <begin position="121"/>
        <end position="137"/>
    </location>
</feature>
<keyword evidence="2" id="KW-0812">Transmembrane</keyword>
<evidence type="ECO:0000313" key="3">
    <source>
        <dbReference type="EMBL" id="SMD26959.1"/>
    </source>
</evidence>
<gene>
    <name evidence="3" type="ORF">SAMN05661093_10546</name>
</gene>